<dbReference type="AlphaFoldDB" id="A0A2K1KEP0"/>
<sequence length="67" mass="7805">MRQQVLVSIGASTVVHFEIPEPHSLGPAYLTRLSARPTKPSLWRSRVNIWHQTIYRTTVHRDSLKHF</sequence>
<evidence type="ECO:0000313" key="2">
    <source>
        <dbReference type="EnsemblPlants" id="Pp3c6_7050V3.1"/>
    </source>
</evidence>
<name>A0A2K1KEP0_PHYPA</name>
<protein>
    <submittedName>
        <fullName evidence="1 2">Uncharacterized protein</fullName>
    </submittedName>
</protein>
<dbReference type="Gramene" id="Pp3c6_7050V3.1">
    <property type="protein sequence ID" value="Pp3c6_7050V3.1"/>
    <property type="gene ID" value="Pp3c6_7050"/>
</dbReference>
<reference evidence="1 3" key="2">
    <citation type="journal article" date="2018" name="Plant J.">
        <title>The Physcomitrella patens chromosome-scale assembly reveals moss genome structure and evolution.</title>
        <authorList>
            <person name="Lang D."/>
            <person name="Ullrich K.K."/>
            <person name="Murat F."/>
            <person name="Fuchs J."/>
            <person name="Jenkins J."/>
            <person name="Haas F.B."/>
            <person name="Piednoel M."/>
            <person name="Gundlach H."/>
            <person name="Van Bel M."/>
            <person name="Meyberg R."/>
            <person name="Vives C."/>
            <person name="Morata J."/>
            <person name="Symeonidi A."/>
            <person name="Hiss M."/>
            <person name="Muchero W."/>
            <person name="Kamisugi Y."/>
            <person name="Saleh O."/>
            <person name="Blanc G."/>
            <person name="Decker E.L."/>
            <person name="van Gessel N."/>
            <person name="Grimwood J."/>
            <person name="Hayes R.D."/>
            <person name="Graham S.W."/>
            <person name="Gunter L.E."/>
            <person name="McDaniel S.F."/>
            <person name="Hoernstein S.N.W."/>
            <person name="Larsson A."/>
            <person name="Li F.W."/>
            <person name="Perroud P.F."/>
            <person name="Phillips J."/>
            <person name="Ranjan P."/>
            <person name="Rokshar D.S."/>
            <person name="Rothfels C.J."/>
            <person name="Schneider L."/>
            <person name="Shu S."/>
            <person name="Stevenson D.W."/>
            <person name="Thummler F."/>
            <person name="Tillich M."/>
            <person name="Villarreal Aguilar J.C."/>
            <person name="Widiez T."/>
            <person name="Wong G.K."/>
            <person name="Wymore A."/>
            <person name="Zhang Y."/>
            <person name="Zimmer A.D."/>
            <person name="Quatrano R.S."/>
            <person name="Mayer K.F.X."/>
            <person name="Goodstein D."/>
            <person name="Casacuberta J.M."/>
            <person name="Vandepoele K."/>
            <person name="Reski R."/>
            <person name="Cuming A.C."/>
            <person name="Tuskan G.A."/>
            <person name="Maumus F."/>
            <person name="Salse J."/>
            <person name="Schmutz J."/>
            <person name="Rensing S.A."/>
        </authorList>
    </citation>
    <scope>NUCLEOTIDE SEQUENCE [LARGE SCALE GENOMIC DNA]</scope>
    <source>
        <strain evidence="2 3">cv. Gransden 2004</strain>
    </source>
</reference>
<accession>A0A2K1KEP0</accession>
<reference evidence="2" key="3">
    <citation type="submission" date="2020-12" db="UniProtKB">
        <authorList>
            <consortium name="EnsemblPlants"/>
        </authorList>
    </citation>
    <scope>IDENTIFICATION</scope>
</reference>
<proteinExistence type="predicted"/>
<dbReference type="Proteomes" id="UP000006727">
    <property type="component" value="Chromosome 6"/>
</dbReference>
<dbReference type="EMBL" id="ABEU02000006">
    <property type="protein sequence ID" value="PNR52244.1"/>
    <property type="molecule type" value="Genomic_DNA"/>
</dbReference>
<organism evidence="1">
    <name type="scientific">Physcomitrium patens</name>
    <name type="common">Spreading-leaved earth moss</name>
    <name type="synonym">Physcomitrella patens</name>
    <dbReference type="NCBI Taxonomy" id="3218"/>
    <lineage>
        <taxon>Eukaryota</taxon>
        <taxon>Viridiplantae</taxon>
        <taxon>Streptophyta</taxon>
        <taxon>Embryophyta</taxon>
        <taxon>Bryophyta</taxon>
        <taxon>Bryophytina</taxon>
        <taxon>Bryopsida</taxon>
        <taxon>Funariidae</taxon>
        <taxon>Funariales</taxon>
        <taxon>Funariaceae</taxon>
        <taxon>Physcomitrium</taxon>
    </lineage>
</organism>
<dbReference type="InParanoid" id="A0A2K1KEP0"/>
<reference evidence="1 3" key="1">
    <citation type="journal article" date="2008" name="Science">
        <title>The Physcomitrella genome reveals evolutionary insights into the conquest of land by plants.</title>
        <authorList>
            <person name="Rensing S."/>
            <person name="Lang D."/>
            <person name="Zimmer A."/>
            <person name="Terry A."/>
            <person name="Salamov A."/>
            <person name="Shapiro H."/>
            <person name="Nishiyama T."/>
            <person name="Perroud P.-F."/>
            <person name="Lindquist E."/>
            <person name="Kamisugi Y."/>
            <person name="Tanahashi T."/>
            <person name="Sakakibara K."/>
            <person name="Fujita T."/>
            <person name="Oishi K."/>
            <person name="Shin-I T."/>
            <person name="Kuroki Y."/>
            <person name="Toyoda A."/>
            <person name="Suzuki Y."/>
            <person name="Hashimoto A."/>
            <person name="Yamaguchi K."/>
            <person name="Sugano A."/>
            <person name="Kohara Y."/>
            <person name="Fujiyama A."/>
            <person name="Anterola A."/>
            <person name="Aoki S."/>
            <person name="Ashton N."/>
            <person name="Barbazuk W.B."/>
            <person name="Barker E."/>
            <person name="Bennetzen J."/>
            <person name="Bezanilla M."/>
            <person name="Blankenship R."/>
            <person name="Cho S.H."/>
            <person name="Dutcher S."/>
            <person name="Estelle M."/>
            <person name="Fawcett J.A."/>
            <person name="Gundlach H."/>
            <person name="Hanada K."/>
            <person name="Heyl A."/>
            <person name="Hicks K.A."/>
            <person name="Hugh J."/>
            <person name="Lohr M."/>
            <person name="Mayer K."/>
            <person name="Melkozernov A."/>
            <person name="Murata T."/>
            <person name="Nelson D."/>
            <person name="Pils B."/>
            <person name="Prigge M."/>
            <person name="Reiss B."/>
            <person name="Renner T."/>
            <person name="Rombauts S."/>
            <person name="Rushton P."/>
            <person name="Sanderfoot A."/>
            <person name="Schween G."/>
            <person name="Shiu S.-H."/>
            <person name="Stueber K."/>
            <person name="Theodoulou F.L."/>
            <person name="Tu H."/>
            <person name="Van de Peer Y."/>
            <person name="Verrier P.J."/>
            <person name="Waters E."/>
            <person name="Wood A."/>
            <person name="Yang L."/>
            <person name="Cove D."/>
            <person name="Cuming A."/>
            <person name="Hasebe M."/>
            <person name="Lucas S."/>
            <person name="Mishler D.B."/>
            <person name="Reski R."/>
            <person name="Grigoriev I."/>
            <person name="Quatrano R.S."/>
            <person name="Boore J.L."/>
        </authorList>
    </citation>
    <scope>NUCLEOTIDE SEQUENCE [LARGE SCALE GENOMIC DNA]</scope>
    <source>
        <strain evidence="2 3">cv. Gransden 2004</strain>
    </source>
</reference>
<evidence type="ECO:0000313" key="3">
    <source>
        <dbReference type="Proteomes" id="UP000006727"/>
    </source>
</evidence>
<dbReference type="EnsemblPlants" id="Pp3c6_7050V3.1">
    <property type="protein sequence ID" value="Pp3c6_7050V3.1"/>
    <property type="gene ID" value="Pp3c6_7050"/>
</dbReference>
<keyword evidence="3" id="KW-1185">Reference proteome</keyword>
<evidence type="ECO:0000313" key="1">
    <source>
        <dbReference type="EMBL" id="PNR52244.1"/>
    </source>
</evidence>
<gene>
    <name evidence="1" type="ORF">PHYPA_008618</name>
</gene>